<evidence type="ECO:0000313" key="3">
    <source>
        <dbReference type="EMBL" id="MBM7037266.1"/>
    </source>
</evidence>
<dbReference type="RefSeq" id="WP_205158834.1">
    <property type="nucleotide sequence ID" value="NZ_JAFEUM010000005.1"/>
</dbReference>
<dbReference type="PIRSF" id="PIRSF005211">
    <property type="entry name" value="Ab_hydro_YheT"/>
    <property type="match status" value="1"/>
</dbReference>
<organism evidence="3 4">
    <name type="scientific">Vibrio ulleungensis</name>
    <dbReference type="NCBI Taxonomy" id="2807619"/>
    <lineage>
        <taxon>Bacteria</taxon>
        <taxon>Pseudomonadati</taxon>
        <taxon>Pseudomonadota</taxon>
        <taxon>Gammaproteobacteria</taxon>
        <taxon>Vibrionales</taxon>
        <taxon>Vibrionaceae</taxon>
        <taxon>Vibrio</taxon>
    </lineage>
</organism>
<comment type="caution">
    <text evidence="3">The sequence shown here is derived from an EMBL/GenBank/DDBJ whole genome shotgun (WGS) entry which is preliminary data.</text>
</comment>
<gene>
    <name evidence="3" type="ORF">JQC93_12705</name>
</gene>
<name>A0ABS2HKQ5_9VIBR</name>
<proteinExistence type="inferred from homology"/>
<dbReference type="InterPro" id="IPR050960">
    <property type="entry name" value="AB_hydrolase_4_sf"/>
</dbReference>
<evidence type="ECO:0000313" key="4">
    <source>
        <dbReference type="Proteomes" id="UP000809621"/>
    </source>
</evidence>
<dbReference type="InterPro" id="IPR000073">
    <property type="entry name" value="AB_hydrolase_1"/>
</dbReference>
<protein>
    <submittedName>
        <fullName evidence="3">Hydrolase</fullName>
    </submittedName>
</protein>
<dbReference type="NCBIfam" id="NF008218">
    <property type="entry name" value="PRK10985.1"/>
    <property type="match status" value="1"/>
</dbReference>
<feature type="domain" description="AB hydrolase-1" evidence="2">
    <location>
        <begin position="61"/>
        <end position="299"/>
    </location>
</feature>
<reference evidence="3 4" key="1">
    <citation type="submission" date="2021-02" db="EMBL/GenBank/DDBJ databases">
        <authorList>
            <person name="Park J.-S."/>
        </authorList>
    </citation>
    <scope>NUCLEOTIDE SEQUENCE [LARGE SCALE GENOMIC DNA]</scope>
    <source>
        <strain evidence="3 4">188UL20-2</strain>
    </source>
</reference>
<dbReference type="InterPro" id="IPR012020">
    <property type="entry name" value="ABHD4"/>
</dbReference>
<dbReference type="InterPro" id="IPR029058">
    <property type="entry name" value="AB_hydrolase_fold"/>
</dbReference>
<keyword evidence="4" id="KW-1185">Reference proteome</keyword>
<dbReference type="Gene3D" id="3.40.50.1820">
    <property type="entry name" value="alpha/beta hydrolase"/>
    <property type="match status" value="1"/>
</dbReference>
<comment type="similarity">
    <text evidence="1">Belongs to the AB hydrolase superfamily. AB hydrolase 4 family.</text>
</comment>
<dbReference type="Proteomes" id="UP000809621">
    <property type="component" value="Unassembled WGS sequence"/>
</dbReference>
<evidence type="ECO:0000259" key="2">
    <source>
        <dbReference type="Pfam" id="PF00561"/>
    </source>
</evidence>
<dbReference type="GO" id="GO:0016787">
    <property type="term" value="F:hydrolase activity"/>
    <property type="evidence" value="ECO:0007669"/>
    <property type="project" value="UniProtKB-KW"/>
</dbReference>
<dbReference type="PANTHER" id="PTHR10794">
    <property type="entry name" value="ABHYDROLASE DOMAIN-CONTAINING PROTEIN"/>
    <property type="match status" value="1"/>
</dbReference>
<evidence type="ECO:0000256" key="1">
    <source>
        <dbReference type="ARBA" id="ARBA00010884"/>
    </source>
</evidence>
<dbReference type="EMBL" id="JAFEUM010000005">
    <property type="protein sequence ID" value="MBM7037266.1"/>
    <property type="molecule type" value="Genomic_DNA"/>
</dbReference>
<accession>A0ABS2HKQ5</accession>
<sequence>MNPFIPARGLSNPHIQTLAPRLIRKNAVLTGYPERLETPDHDFLDLVWSESDAQRQHSNKPIFVLFHGLEGSFESPYANGLMEAFARQGWLSVMMHFRGCSGEINRLARAYHSGETDDARLLLEQIRQRYPHNPIAVVGVSLGGNMMVNYLAKYSDDPITSSCAVISAPLDLACCSARIEQGFSRLYRNHLLGSLKQNALKKLHLLEQALPITADDIHSMKRLYEFDEQITAPLHGFKDAAHYYEACSGLPKLAQVDTPLLVIHAKDDPFMTDAVIPSFRLPNAVDYRLYEHGGHVGFVGGEAFSPRLWLEEALPTHFNNLIR</sequence>
<dbReference type="PANTHER" id="PTHR10794:SF94">
    <property type="entry name" value="ESTERASE YHET-RELATED"/>
    <property type="match status" value="1"/>
</dbReference>
<dbReference type="SUPFAM" id="SSF53474">
    <property type="entry name" value="alpha/beta-Hydrolases"/>
    <property type="match status" value="1"/>
</dbReference>
<keyword evidence="3" id="KW-0378">Hydrolase</keyword>
<dbReference type="Pfam" id="PF00561">
    <property type="entry name" value="Abhydrolase_1"/>
    <property type="match status" value="1"/>
</dbReference>